<feature type="region of interest" description="Disordered" evidence="5">
    <location>
        <begin position="75"/>
        <end position="98"/>
    </location>
</feature>
<evidence type="ECO:0000313" key="8">
    <source>
        <dbReference type="EMBL" id="TSE26438.1"/>
    </source>
</evidence>
<keyword evidence="2 6" id="KW-0812">Transmembrane</keyword>
<evidence type="ECO:0000259" key="7">
    <source>
        <dbReference type="Pfam" id="PF06305"/>
    </source>
</evidence>
<keyword evidence="1" id="KW-1003">Cell membrane</keyword>
<dbReference type="GO" id="GO:0005886">
    <property type="term" value="C:plasma membrane"/>
    <property type="evidence" value="ECO:0007669"/>
    <property type="project" value="InterPro"/>
</dbReference>
<feature type="compositionally biased region" description="Low complexity" evidence="5">
    <location>
        <begin position="76"/>
        <end position="92"/>
    </location>
</feature>
<evidence type="ECO:0000256" key="1">
    <source>
        <dbReference type="ARBA" id="ARBA00022475"/>
    </source>
</evidence>
<sequence length="98" mass="10540">MKVLAWLLRAAFFLLIFALALNNTAPVVVHGLFGTQWQGPLALVLLVVLLLGVLLGMAVMTPLWWRARRQARRDSASPAASTPPATGAAHATDWPDAV</sequence>
<evidence type="ECO:0000256" key="2">
    <source>
        <dbReference type="ARBA" id="ARBA00022692"/>
    </source>
</evidence>
<protein>
    <submittedName>
        <fullName evidence="8">Lipopolysaccharide assembly protein A</fullName>
    </submittedName>
</protein>
<accession>A0A554WS76</accession>
<evidence type="ECO:0000313" key="9">
    <source>
        <dbReference type="Proteomes" id="UP000320225"/>
    </source>
</evidence>
<feature type="transmembrane region" description="Helical" evidence="6">
    <location>
        <begin position="41"/>
        <end position="65"/>
    </location>
</feature>
<dbReference type="RefSeq" id="WP_143893737.1">
    <property type="nucleotide sequence ID" value="NZ_VJND01000003.1"/>
</dbReference>
<keyword evidence="9" id="KW-1185">Reference proteome</keyword>
<comment type="caution">
    <text evidence="8">The sequence shown here is derived from an EMBL/GenBank/DDBJ whole genome shotgun (WGS) entry which is preliminary data.</text>
</comment>
<organism evidence="8 9">
    <name type="scientific">Tepidimonas sediminis</name>
    <dbReference type="NCBI Taxonomy" id="2588941"/>
    <lineage>
        <taxon>Bacteria</taxon>
        <taxon>Pseudomonadati</taxon>
        <taxon>Pseudomonadota</taxon>
        <taxon>Betaproteobacteria</taxon>
        <taxon>Burkholderiales</taxon>
        <taxon>Tepidimonas</taxon>
    </lineage>
</organism>
<evidence type="ECO:0000256" key="6">
    <source>
        <dbReference type="SAM" id="Phobius"/>
    </source>
</evidence>
<keyword evidence="4 6" id="KW-0472">Membrane</keyword>
<dbReference type="Pfam" id="PF06305">
    <property type="entry name" value="LapA_dom"/>
    <property type="match status" value="1"/>
</dbReference>
<dbReference type="InterPro" id="IPR010445">
    <property type="entry name" value="LapA_dom"/>
</dbReference>
<feature type="domain" description="Lipopolysaccharide assembly protein A" evidence="7">
    <location>
        <begin position="22"/>
        <end position="73"/>
    </location>
</feature>
<evidence type="ECO:0000256" key="4">
    <source>
        <dbReference type="ARBA" id="ARBA00023136"/>
    </source>
</evidence>
<evidence type="ECO:0000256" key="3">
    <source>
        <dbReference type="ARBA" id="ARBA00022989"/>
    </source>
</evidence>
<reference evidence="8 9" key="1">
    <citation type="submission" date="2019-07" db="EMBL/GenBank/DDBJ databases">
        <title>Tepidimonas sediminis YIM 72259 draft genome.</title>
        <authorList>
            <person name="Da Costa M.S."/>
            <person name="Froufe H.J.C."/>
            <person name="Egas C."/>
            <person name="Albuquerque L."/>
        </authorList>
    </citation>
    <scope>NUCLEOTIDE SEQUENCE [LARGE SCALE GENOMIC DNA]</scope>
    <source>
        <strain evidence="8 9">YIM 72259</strain>
    </source>
</reference>
<keyword evidence="3 6" id="KW-1133">Transmembrane helix</keyword>
<gene>
    <name evidence="8" type="primary">lapA</name>
    <name evidence="8" type="ORF">Tsedi_00736</name>
</gene>
<dbReference type="EMBL" id="VJND01000003">
    <property type="protein sequence ID" value="TSE26438.1"/>
    <property type="molecule type" value="Genomic_DNA"/>
</dbReference>
<name>A0A554WS76_9BURK</name>
<evidence type="ECO:0000256" key="5">
    <source>
        <dbReference type="SAM" id="MobiDB-lite"/>
    </source>
</evidence>
<proteinExistence type="predicted"/>
<dbReference type="Proteomes" id="UP000320225">
    <property type="component" value="Unassembled WGS sequence"/>
</dbReference>
<dbReference type="AlphaFoldDB" id="A0A554WS76"/>